<evidence type="ECO:0000313" key="3">
    <source>
        <dbReference type="EMBL" id="SPP78148.1"/>
    </source>
</evidence>
<feature type="region of interest" description="Disordered" evidence="2">
    <location>
        <begin position="1"/>
        <end position="59"/>
    </location>
</feature>
<gene>
    <name evidence="3" type="ORF">DGUA_6G010748</name>
</gene>
<evidence type="ECO:0000256" key="2">
    <source>
        <dbReference type="SAM" id="MobiDB-lite"/>
    </source>
</evidence>
<evidence type="ECO:0000313" key="4">
    <source>
        <dbReference type="Proteomes" id="UP000268350"/>
    </source>
</evidence>
<keyword evidence="1" id="KW-0175">Coiled coil</keyword>
<dbReference type="AlphaFoldDB" id="A0A3B0K3Y0"/>
<dbReference type="EMBL" id="OUUW01000003">
    <property type="protein sequence ID" value="SPP78148.1"/>
    <property type="molecule type" value="Genomic_DNA"/>
</dbReference>
<organism evidence="3 4">
    <name type="scientific">Drosophila guanche</name>
    <name type="common">Fruit fly</name>
    <dbReference type="NCBI Taxonomy" id="7266"/>
    <lineage>
        <taxon>Eukaryota</taxon>
        <taxon>Metazoa</taxon>
        <taxon>Ecdysozoa</taxon>
        <taxon>Arthropoda</taxon>
        <taxon>Hexapoda</taxon>
        <taxon>Insecta</taxon>
        <taxon>Pterygota</taxon>
        <taxon>Neoptera</taxon>
        <taxon>Endopterygota</taxon>
        <taxon>Diptera</taxon>
        <taxon>Brachycera</taxon>
        <taxon>Muscomorpha</taxon>
        <taxon>Ephydroidea</taxon>
        <taxon>Drosophilidae</taxon>
        <taxon>Drosophila</taxon>
        <taxon>Sophophora</taxon>
    </lineage>
</organism>
<feature type="coiled-coil region" evidence="1">
    <location>
        <begin position="110"/>
        <end position="137"/>
    </location>
</feature>
<dbReference type="Gene3D" id="3.80.10.10">
    <property type="entry name" value="Ribonuclease Inhibitor"/>
    <property type="match status" value="1"/>
</dbReference>
<feature type="compositionally biased region" description="Low complexity" evidence="2">
    <location>
        <begin position="41"/>
        <end position="53"/>
    </location>
</feature>
<protein>
    <submittedName>
        <fullName evidence="3">Uncharacterized protein</fullName>
    </submittedName>
</protein>
<name>A0A3B0K3Y0_DROGU</name>
<evidence type="ECO:0000256" key="1">
    <source>
        <dbReference type="SAM" id="Coils"/>
    </source>
</evidence>
<dbReference type="InterPro" id="IPR032675">
    <property type="entry name" value="LRR_dom_sf"/>
</dbReference>
<proteinExistence type="predicted"/>
<reference evidence="4" key="1">
    <citation type="submission" date="2018-01" db="EMBL/GenBank/DDBJ databases">
        <authorList>
            <person name="Alioto T."/>
            <person name="Alioto T."/>
        </authorList>
    </citation>
    <scope>NUCLEOTIDE SEQUENCE [LARGE SCALE GENOMIC DNA]</scope>
</reference>
<keyword evidence="4" id="KW-1185">Reference proteome</keyword>
<dbReference type="OrthoDB" id="550575at2759"/>
<dbReference type="OMA" id="MAQWPLH"/>
<sequence length="509" mass="57329">MADGQESGPVEASSDSASTPVRRVQFSPDTKLGPDEDETPSDSGRSSRGQARGRANRRSPSLCVWQQDFESLVITNELDNGDQKMVSQNHEQLPSVCSQLWHADAKLVDLRCLKLDMRRAKEQLVSLNAMKKELKTLYFDVEFLQHSLQALERVGIATLDSVEECHLILQPKDLGTGDEGDFPQNCGSAVYAEWPLHSLPKLMENLRRLRIFCSLQVHFIERFKNLELLALYGTISQSAMTGVFQRCRLLKHLYIKADSDTPLDLSGVVMCPIIEGISVPVSMFAIQRELLVGCPHQHLIELSHCGRKSGLTVDCLNTIFGLKSEAIEAIQMDCSWLESGAQSLAAMAMGRCTHVRSLVLGNCDFWDVAIEGLDLPQVQRYIGLDRCHNVTNEQVLDMVRQCPQLREFYVVQGALLTGELLHGIYRMRIENDPGYPLTFILRHCTKLVESYNTMFSEYWAGKQDIVRVKHAEDDIKPIADVQLFFHGYVQVVTSLEENMEMSQYDTSDA</sequence>
<dbReference type="Proteomes" id="UP000268350">
    <property type="component" value="Unassembled WGS sequence"/>
</dbReference>
<dbReference type="SUPFAM" id="SSF52047">
    <property type="entry name" value="RNI-like"/>
    <property type="match status" value="1"/>
</dbReference>
<accession>A0A3B0K3Y0</accession>